<dbReference type="InterPro" id="IPR011050">
    <property type="entry name" value="Pectin_lyase_fold/virulence"/>
</dbReference>
<keyword evidence="1" id="KW-0732">Signal</keyword>
<dbReference type="Proteomes" id="UP000249377">
    <property type="component" value="Unassembled WGS sequence"/>
</dbReference>
<protein>
    <recommendedName>
        <fullName evidence="4">SipW-cognate class signal peptide</fullName>
    </recommendedName>
</protein>
<dbReference type="EMBL" id="QLYR01000001">
    <property type="protein sequence ID" value="RAQ30069.1"/>
    <property type="molecule type" value="Genomic_DNA"/>
</dbReference>
<reference evidence="2 3" key="1">
    <citation type="submission" date="2018-06" db="EMBL/GenBank/DDBJ databases">
        <title>Noncontiguous genome sequence of Ruminococcaceae bacterium ASD2818.</title>
        <authorList>
            <person name="Chaplin A.V."/>
            <person name="Sokolova S.R."/>
            <person name="Kochetkova T.O."/>
            <person name="Goltsov A.Y."/>
            <person name="Trofimov D.Y."/>
            <person name="Efimov B.A."/>
        </authorList>
    </citation>
    <scope>NUCLEOTIDE SEQUENCE [LARGE SCALE GENOMIC DNA]</scope>
    <source>
        <strain evidence="2 3">ASD2818</strain>
    </source>
</reference>
<name>A0A328UFC8_9FIRM</name>
<keyword evidence="3" id="KW-1185">Reference proteome</keyword>
<comment type="caution">
    <text evidence="2">The sequence shown here is derived from an EMBL/GenBank/DDBJ whole genome shotgun (WGS) entry which is preliminary data.</text>
</comment>
<dbReference type="SUPFAM" id="SSF51126">
    <property type="entry name" value="Pectin lyase-like"/>
    <property type="match status" value="1"/>
</dbReference>
<evidence type="ECO:0008006" key="4">
    <source>
        <dbReference type="Google" id="ProtNLM"/>
    </source>
</evidence>
<dbReference type="RefSeq" id="WP_112331265.1">
    <property type="nucleotide sequence ID" value="NZ_QLYR01000001.1"/>
</dbReference>
<gene>
    <name evidence="2" type="ORF">DPQ25_00740</name>
</gene>
<dbReference type="NCBIfam" id="TIGR04088">
    <property type="entry name" value="cognate_SipW"/>
    <property type="match status" value="1"/>
</dbReference>
<evidence type="ECO:0000256" key="1">
    <source>
        <dbReference type="SAM" id="SignalP"/>
    </source>
</evidence>
<evidence type="ECO:0000313" key="2">
    <source>
        <dbReference type="EMBL" id="RAQ30069.1"/>
    </source>
</evidence>
<dbReference type="AlphaFoldDB" id="A0A328UFC8"/>
<feature type="signal peptide" evidence="1">
    <location>
        <begin position="1"/>
        <end position="31"/>
    </location>
</feature>
<feature type="chain" id="PRO_5016282316" description="SipW-cognate class signal peptide" evidence="1">
    <location>
        <begin position="32"/>
        <end position="531"/>
    </location>
</feature>
<dbReference type="InterPro" id="IPR022121">
    <property type="entry name" value="Peptidase_M73_camelysin"/>
</dbReference>
<dbReference type="Gene3D" id="2.160.20.10">
    <property type="entry name" value="Single-stranded right-handed beta-helix, Pectin lyase-like"/>
    <property type="match status" value="1"/>
</dbReference>
<evidence type="ECO:0000313" key="3">
    <source>
        <dbReference type="Proteomes" id="UP000249377"/>
    </source>
</evidence>
<sequence>MTQSKHTKRALLASILSVVLCAAMLIGSTFAWFTDSVTSGNNKIVAGNLDIELEYTTDFETWNPVQDATELFKKDALWEPGHAEVVYLRIKNLGSLALKYKFAMNIDSETEATNVNGETFKLSQYLKYGVVEDQKMAFDNRDAAVSAVKNPAALTEYSKEGTLNAKAEDEYLAIVVYMPTEVGNEANYRGDVIPSVDLGVNLVATQTPYEADGFGNDYDANAEYPVIADAHHDAETSEELLTALSEAKEGETTAIHLKDNIVLDQIGNPGDTWKYHYKISGDKEVIFDLAGKEITFKKGVNDSYFTGGILADGSDVTFLNGTVNVSDCTAVYTKTSKSNSVFRNVTFNVTGNSSSYGVQGVGFTEFENCKFNVSGDGYGIFCSRPTSVADCSFKLEGSAIGIQMNNHCNGNIIRNSKFEVAGGTAIYVNNQSDTEISDVTIALSGTKSATGIRVSGDCSAVIGENVVVTNSNTASIAPELVRGSLNFVNITIADGFKIETDSEQVDYTNGYSPASAYKNGTYWKTTPASGN</sequence>
<proteinExistence type="predicted"/>
<dbReference type="InterPro" id="IPR012334">
    <property type="entry name" value="Pectin_lyas_fold"/>
</dbReference>
<organism evidence="2 3">
    <name type="scientific">Hydrogeniiclostridium mannosilyticum</name>
    <dbReference type="NCBI Taxonomy" id="2764322"/>
    <lineage>
        <taxon>Bacteria</taxon>
        <taxon>Bacillati</taxon>
        <taxon>Bacillota</taxon>
        <taxon>Clostridia</taxon>
        <taxon>Eubacteriales</taxon>
        <taxon>Acutalibacteraceae</taxon>
        <taxon>Hydrogeniiclostridium</taxon>
    </lineage>
</organism>
<dbReference type="InterPro" id="IPR023833">
    <property type="entry name" value="Signal_pept_SipW-depend-type"/>
</dbReference>
<dbReference type="Pfam" id="PF12389">
    <property type="entry name" value="Peptidase_M73"/>
    <property type="match status" value="1"/>
</dbReference>
<accession>A0A328UFC8</accession>